<feature type="non-terminal residue" evidence="2">
    <location>
        <position position="51"/>
    </location>
</feature>
<evidence type="ECO:0000313" key="2">
    <source>
        <dbReference type="EMBL" id="KAL3887551.1"/>
    </source>
</evidence>
<dbReference type="EMBL" id="JBJQND010000002">
    <property type="protein sequence ID" value="KAL3887551.1"/>
    <property type="molecule type" value="Genomic_DNA"/>
</dbReference>
<feature type="region of interest" description="Disordered" evidence="1">
    <location>
        <begin position="1"/>
        <end position="21"/>
    </location>
</feature>
<sequence length="51" mass="5548">LIDNPVYASSANLSSPSINSNDIERERTVGLKTKHLTTVGKVEDSKSLYAQ</sequence>
<evidence type="ECO:0000313" key="3">
    <source>
        <dbReference type="Proteomes" id="UP001634394"/>
    </source>
</evidence>
<proteinExistence type="predicted"/>
<dbReference type="Proteomes" id="UP001634394">
    <property type="component" value="Unassembled WGS sequence"/>
</dbReference>
<gene>
    <name evidence="2" type="ORF">ACJMK2_027490</name>
</gene>
<protein>
    <submittedName>
        <fullName evidence="2">Uncharacterized protein</fullName>
    </submittedName>
</protein>
<keyword evidence="3" id="KW-1185">Reference proteome</keyword>
<dbReference type="AlphaFoldDB" id="A0ABD3XPM4"/>
<accession>A0ABD3XPM4</accession>
<evidence type="ECO:0000256" key="1">
    <source>
        <dbReference type="SAM" id="MobiDB-lite"/>
    </source>
</evidence>
<feature type="non-terminal residue" evidence="2">
    <location>
        <position position="1"/>
    </location>
</feature>
<reference evidence="2 3" key="1">
    <citation type="submission" date="2024-11" db="EMBL/GenBank/DDBJ databases">
        <title>Chromosome-level genome assembly of the freshwater bivalve Anodonta woodiana.</title>
        <authorList>
            <person name="Chen X."/>
        </authorList>
    </citation>
    <scope>NUCLEOTIDE SEQUENCE [LARGE SCALE GENOMIC DNA]</scope>
    <source>
        <strain evidence="2">MN2024</strain>
        <tissue evidence="2">Gills</tissue>
    </source>
</reference>
<organism evidence="2 3">
    <name type="scientific">Sinanodonta woodiana</name>
    <name type="common">Chinese pond mussel</name>
    <name type="synonym">Anodonta woodiana</name>
    <dbReference type="NCBI Taxonomy" id="1069815"/>
    <lineage>
        <taxon>Eukaryota</taxon>
        <taxon>Metazoa</taxon>
        <taxon>Spiralia</taxon>
        <taxon>Lophotrochozoa</taxon>
        <taxon>Mollusca</taxon>
        <taxon>Bivalvia</taxon>
        <taxon>Autobranchia</taxon>
        <taxon>Heteroconchia</taxon>
        <taxon>Palaeoheterodonta</taxon>
        <taxon>Unionida</taxon>
        <taxon>Unionoidea</taxon>
        <taxon>Unionidae</taxon>
        <taxon>Unioninae</taxon>
        <taxon>Sinanodonta</taxon>
    </lineage>
</organism>
<name>A0ABD3XPM4_SINWO</name>
<feature type="compositionally biased region" description="Low complexity" evidence="1">
    <location>
        <begin position="9"/>
        <end position="21"/>
    </location>
</feature>
<comment type="caution">
    <text evidence="2">The sequence shown here is derived from an EMBL/GenBank/DDBJ whole genome shotgun (WGS) entry which is preliminary data.</text>
</comment>